<dbReference type="STRING" id="429701.A0A2G9GLA2"/>
<feature type="transmembrane region" description="Helical" evidence="1">
    <location>
        <begin position="425"/>
        <end position="446"/>
    </location>
</feature>
<gene>
    <name evidence="2" type="ORF">CDL12_21408</name>
</gene>
<comment type="caution">
    <text evidence="2">The sequence shown here is derived from an EMBL/GenBank/DDBJ whole genome shotgun (WGS) entry which is preliminary data.</text>
</comment>
<dbReference type="PANTHER" id="PTHR35694:SF1">
    <property type="entry name" value="DENEDDYLASE"/>
    <property type="match status" value="1"/>
</dbReference>
<proteinExistence type="predicted"/>
<keyword evidence="1" id="KW-0472">Membrane</keyword>
<dbReference type="EMBL" id="NKXS01004543">
    <property type="protein sequence ID" value="PIN06038.1"/>
    <property type="molecule type" value="Genomic_DNA"/>
</dbReference>
<keyword evidence="1" id="KW-1133">Transmembrane helix</keyword>
<keyword evidence="1" id="KW-0812">Transmembrane</keyword>
<keyword evidence="3" id="KW-1185">Reference proteome</keyword>
<dbReference type="AlphaFoldDB" id="A0A2G9GLA2"/>
<reference evidence="3" key="1">
    <citation type="journal article" date="2018" name="Gigascience">
        <title>Genome assembly of the Pink Ipe (Handroanthus impetiginosus, Bignoniaceae), a highly valued, ecologically keystone Neotropical timber forest tree.</title>
        <authorList>
            <person name="Silva-Junior O.B."/>
            <person name="Grattapaglia D."/>
            <person name="Novaes E."/>
            <person name="Collevatti R.G."/>
        </authorList>
    </citation>
    <scope>NUCLEOTIDE SEQUENCE [LARGE SCALE GENOMIC DNA]</scope>
    <source>
        <strain evidence="3">cv. UFG-1</strain>
    </source>
</reference>
<dbReference type="PANTHER" id="PTHR35694">
    <property type="entry name" value="DENEDDYLASE"/>
    <property type="match status" value="1"/>
</dbReference>
<name>A0A2G9GLA2_9LAMI</name>
<sequence length="637" mass="70529">MPLSMAFSSTRVLILPLPPPSSFPFRPCATSFPKLLFRPPKNPYFILSSASSSNNQPPSPFTSEQAVLEAVADFDADEKSLPAVRTYENDLARLTLVGAVDFQQALTAAAADGGEAADEHISSGTAAMVVETIFPGPADDHSTVSTRLFLPARKVKEKAKRLKKSLTKDMLHGVSSKNILAMTFRQVVLQQLWSLELALFRPGTQRNMDNLENPREVPVLLTLSSSDERIISEIGEVVCLAAFENTERHFVHDSTYRASDRFFSWFNKRKQISSRDSSVVLYNFLEHEMLANVGMLLEKFNLERGKNELKGTKLRNSLWKSPTFSKLERIGGPEFCAWISECVPSYMLEIDANKHGDMKFEGWKKSEENRWGVVLTHSQVVNLADILDMYYEDVFTMPSKRLSCSAVAKPSNLNLNKGSSLLNRLLIVLVSGIFLVALSVLGKLYLPFLPFKKNYIQENFKAPSSDISCVPIHSLEVSELDMCCVSIIRRIKDSYGWPGEIRENSGVCASIGELPKFLKIMDDTDSNMPDISSTSIALGGSEDEMKQLEDIASYQVVVSTDGKIVGFQPTNRVAVNNWAANPLAKELYGGKNLSPGLLEPGLKIIPPNGVVVLELLMSLNPNSYFAVVRPVDVNGNS</sequence>
<evidence type="ECO:0000256" key="1">
    <source>
        <dbReference type="SAM" id="Phobius"/>
    </source>
</evidence>
<accession>A0A2G9GLA2</accession>
<evidence type="ECO:0000313" key="3">
    <source>
        <dbReference type="Proteomes" id="UP000231279"/>
    </source>
</evidence>
<protein>
    <submittedName>
        <fullName evidence="2">Uncharacterized protein</fullName>
    </submittedName>
</protein>
<organism evidence="2 3">
    <name type="scientific">Handroanthus impetiginosus</name>
    <dbReference type="NCBI Taxonomy" id="429701"/>
    <lineage>
        <taxon>Eukaryota</taxon>
        <taxon>Viridiplantae</taxon>
        <taxon>Streptophyta</taxon>
        <taxon>Embryophyta</taxon>
        <taxon>Tracheophyta</taxon>
        <taxon>Spermatophyta</taxon>
        <taxon>Magnoliopsida</taxon>
        <taxon>eudicotyledons</taxon>
        <taxon>Gunneridae</taxon>
        <taxon>Pentapetalae</taxon>
        <taxon>asterids</taxon>
        <taxon>lamiids</taxon>
        <taxon>Lamiales</taxon>
        <taxon>Bignoniaceae</taxon>
        <taxon>Crescentiina</taxon>
        <taxon>Tabebuia alliance</taxon>
        <taxon>Handroanthus</taxon>
    </lineage>
</organism>
<dbReference type="OrthoDB" id="1894747at2759"/>
<evidence type="ECO:0000313" key="2">
    <source>
        <dbReference type="EMBL" id="PIN06038.1"/>
    </source>
</evidence>
<dbReference type="Proteomes" id="UP000231279">
    <property type="component" value="Unassembled WGS sequence"/>
</dbReference>